<dbReference type="Proteomes" id="UP000078437">
    <property type="component" value="Chromosome"/>
</dbReference>
<feature type="region of interest" description="Disordered" evidence="4">
    <location>
        <begin position="1521"/>
        <end position="1548"/>
    </location>
</feature>
<dbReference type="CDD" id="cd00063">
    <property type="entry name" value="FN3"/>
    <property type="match status" value="1"/>
</dbReference>
<evidence type="ECO:0000256" key="5">
    <source>
        <dbReference type="SAM" id="Phobius"/>
    </source>
</evidence>
<dbReference type="PANTHER" id="PTHR44170:SF55">
    <property type="entry name" value="OBSCURIN ISOFORM X2"/>
    <property type="match status" value="1"/>
</dbReference>
<dbReference type="GO" id="GO:0098609">
    <property type="term" value="P:cell-cell adhesion"/>
    <property type="evidence" value="ECO:0007669"/>
    <property type="project" value="TreeGrafter"/>
</dbReference>
<keyword evidence="2" id="KW-0378">Hydrolase</keyword>
<keyword evidence="2" id="KW-0326">Glycosidase</keyword>
<keyword evidence="5" id="KW-0812">Transmembrane</keyword>
<dbReference type="EMBL" id="CP013979">
    <property type="protein sequence ID" value="ANJ26698.1"/>
    <property type="molecule type" value="Genomic_DNA"/>
</dbReference>
<evidence type="ECO:0000259" key="6">
    <source>
        <dbReference type="PROSITE" id="PS50853"/>
    </source>
</evidence>
<feature type="compositionally biased region" description="Basic and acidic residues" evidence="4">
    <location>
        <begin position="1193"/>
        <end position="1210"/>
    </location>
</feature>
<evidence type="ECO:0000256" key="1">
    <source>
        <dbReference type="ARBA" id="ARBA00023157"/>
    </source>
</evidence>
<gene>
    <name evidence="7" type="ORF">ATC03_08220</name>
</gene>
<keyword evidence="8" id="KW-1185">Reference proteome</keyword>
<keyword evidence="3" id="KW-0119">Carbohydrate metabolism</keyword>
<name>A0A191WES8_9MICO</name>
<protein>
    <recommendedName>
        <fullName evidence="6">Fibronectin type-III domain-containing protein</fullName>
    </recommendedName>
</protein>
<feature type="domain" description="Fibronectin type-III" evidence="6">
    <location>
        <begin position="1523"/>
        <end position="1613"/>
    </location>
</feature>
<keyword evidence="5" id="KW-1133">Transmembrane helix</keyword>
<dbReference type="NCBIfam" id="NF012211">
    <property type="entry name" value="tand_rpt_95"/>
    <property type="match status" value="2"/>
</dbReference>
<dbReference type="PANTHER" id="PTHR44170">
    <property type="entry name" value="PROTEIN SIDEKICK"/>
    <property type="match status" value="1"/>
</dbReference>
<dbReference type="InterPro" id="IPR003961">
    <property type="entry name" value="FN3_dom"/>
</dbReference>
<feature type="region of interest" description="Disordered" evidence="4">
    <location>
        <begin position="1186"/>
        <end position="1210"/>
    </location>
</feature>
<reference evidence="8" key="2">
    <citation type="submission" date="2016-01" db="EMBL/GenBank/DDBJ databases">
        <title>Complete genome sequence of Agromyces aureus AR33T and comparison with related organisms.</title>
        <authorList>
            <person name="Corretto E."/>
            <person name="Antonielli L."/>
            <person name="Sessitsch A."/>
            <person name="Brader G."/>
        </authorList>
    </citation>
    <scope>NUCLEOTIDE SEQUENCE [LARGE SCALE GENOMIC DNA]</scope>
    <source>
        <strain evidence="8">AR33</strain>
    </source>
</reference>
<accession>A0A191WES8</accession>
<feature type="transmembrane region" description="Helical" evidence="5">
    <location>
        <begin position="37"/>
        <end position="60"/>
    </location>
</feature>
<dbReference type="PROSITE" id="PS50853">
    <property type="entry name" value="FN3"/>
    <property type="match status" value="1"/>
</dbReference>
<dbReference type="Pfam" id="PF17963">
    <property type="entry name" value="Big_9"/>
    <property type="match status" value="6"/>
</dbReference>
<dbReference type="GO" id="GO:0000272">
    <property type="term" value="P:polysaccharide catabolic process"/>
    <property type="evidence" value="ECO:0007669"/>
    <property type="project" value="UniProtKB-KW"/>
</dbReference>
<feature type="region of interest" description="Disordered" evidence="4">
    <location>
        <begin position="1684"/>
        <end position="1708"/>
    </location>
</feature>
<dbReference type="InterPro" id="IPR036116">
    <property type="entry name" value="FN3_sf"/>
</dbReference>
<sequence length="1803" mass="189324">MKPGAVESGTTAAHTDGCNEENRLAGFTSWLRARKTLASGVAIAVLVGAPVTVAVLHQGFPVTDPDLRAREVWVTNAEELLAGRLNRQIEELDAAVSTASNEADVFQRGDDAFVYDPAVGSIERIDPSFTTLSQRIDVPPASKIAYGGDVIAVLSPAGELWNVQAGAELQFDWRGTDPIAKLGDDAEVAVSDKGTIFATSVEKGTLKTFVRGAADDPTTTEVKDLGEHQLAAVGERAVVFDEERNTVVVDGRETELPSEGLRLQQSGAEHDTAYIATATGIIELGLADGAVRELDAEAPAGSSGAADVAAPVWLDGCVHGAWAEAGRYLSSCDGEEPRLLDIDQPTAGARLEFRVNRDVIALNNLTNGNAWLVDSDLRLVDNWEEVTPPEESEELEGDEKSAQQTFEDTIAERTDQNRPPIARDDDFGARPGRTTILEVLENDTDPDGDVLSVSSVTEIPESMGRIEQIDGGRALQFSPAAGAAGTVSFRYSVDDGRGGVAEASVNVRVVPDSENTAPVSSRSGAISVEQGQQVSYNVLTDWIDPDGDDLYLVNASPIGGDSVRFSPDGNLTFQHRSAELGQKEVQFTVSDGQTAATGTLTVDVKPSGSLNPIGTPDFARVFVGEKTLIEPLVNDISPSGAPLTLIGVEDPPEGAEITPNLERGSISFSSAEAGEYVFVYNLGAGAAVSVGLIRVQVVEEPTEALLPIAVKDTAYLRPGEPLAIPVLANDVSPSGRVLAVQSVDDTGTEGLVSVELITNTVVRVTASAAIERQLQFAYTVSDGIGTATTTVTVVPVPPLVKDQPPVALDDTAIVRAGDIVTVPVTKNDFHPDAAAFHVLPELGLGDGFQGLAFVDDDTVRYQAPDEPGLHSLTYSIGDDSEQTATAKLTFTVVGRGSDGNRPPLPTPITSRTFAGSAVKIDVPLDGLDPDGDSVTLTGIKSAPTLGRVSDRTSTSLTYEASQGSAGTDTFTYEVRDAYGATAVGTIRIGVIPRPVVQLPPTAVDDSIEMKPGRTASVEVLLNDSDPSGYSLRVESLPDVDEGLEAEIRDLRRVIVKAPEQEGAYTIRYEISNGHGGADAAFLQVAVTDDAVILPPTAEDQVIEPEEVLDGEDVTVTPLADATNPGGLVEDLVVTLEGPNASKAEVDANGRITVTPGRERFAVAYRLTNELDELSAMAFVIVPPVPGGDTAVEETQRPEETPKPKTPEELQAEEKAKFPAPYLKNLDPIVVPMNGKIAWGVNELVEVPSGNPALILSATASATDENVLLDGTRMQYVPKKDYRGQASLTFEVTDGKSADDPIGRTAILTLPITVGDPDFNDTPPSFTPRSEKIEAGEKARTVDLRQSSDQPNRENIERFTYTNLGGTSADIQAEIIDGATLSFKSPLGVQPGTKTRLTFDVNFNEFTVPGYVDVTVVSSTRAMPKTSDDGPFEMNRSQSLPIDVLANDFNPFAQDGVPLKVIGAEIDQASVGSTATVSFTAKDITVRTGAAFTGTLSVIYRIEDGTRDPARQTTGRATVIVRAPPDAPNTPTATASDGQATVRWDAPATNNSPISGYEVSWSGGSKSFGAGAAGTAQSITGLTNGTTYSFQVRAENAKGWGAWSSASTAVTPYGTPGAPGVSVSSSGYAPATITASWSAPASGGGSLTYKARIDGGNWRDVGGSRSTSFGGVGAGTHRVEVVATNSGNKEGPAGSDAVGVSNPPPPPRTVSLSKGERVGYYSGQYGYCGGNCWFYNVSVSNFQPGTTVQMVPYCNGGALNGRYNISIDGNGNGSFVGRWNGSIPSSFCGDVGSVTVDGVRSNNW</sequence>
<proteinExistence type="predicted"/>
<organism evidence="7 8">
    <name type="scientific">Agromyces aureus</name>
    <dbReference type="NCBI Taxonomy" id="453304"/>
    <lineage>
        <taxon>Bacteria</taxon>
        <taxon>Bacillati</taxon>
        <taxon>Actinomycetota</taxon>
        <taxon>Actinomycetes</taxon>
        <taxon>Micrococcales</taxon>
        <taxon>Microbacteriaceae</taxon>
        <taxon>Agromyces</taxon>
    </lineage>
</organism>
<keyword evidence="1" id="KW-1015">Disulfide bond</keyword>
<evidence type="ECO:0000256" key="2">
    <source>
        <dbReference type="ARBA" id="ARBA00023295"/>
    </source>
</evidence>
<dbReference type="STRING" id="453304.ATC03_08220"/>
<dbReference type="SUPFAM" id="SSF49265">
    <property type="entry name" value="Fibronectin type III"/>
    <property type="match status" value="1"/>
</dbReference>
<reference evidence="7 8" key="1">
    <citation type="journal article" date="2016" name="Int. J. Syst. Evol. Microbiol.">
        <title>Agromyces aureus sp. nov., isolated from the rhizosphere of Salix caprea L. grown in a heavy-metal-contaminated soil.</title>
        <authorList>
            <person name="Corretto E."/>
            <person name="Antonielli L."/>
            <person name="Sessitsch A."/>
            <person name="Compant S."/>
            <person name="Gorfer M."/>
            <person name="Kuffner M."/>
            <person name="Brader G."/>
        </authorList>
    </citation>
    <scope>NUCLEOTIDE SEQUENCE [LARGE SCALE GENOMIC DNA]</scope>
    <source>
        <strain evidence="7 8">AR33</strain>
    </source>
</reference>
<dbReference type="InterPro" id="IPR013783">
    <property type="entry name" value="Ig-like_fold"/>
</dbReference>
<keyword evidence="5" id="KW-0472">Membrane</keyword>
<dbReference type="SMART" id="SM00060">
    <property type="entry name" value="FN3"/>
    <property type="match status" value="2"/>
</dbReference>
<dbReference type="Gene3D" id="2.60.40.10">
    <property type="entry name" value="Immunoglobulins"/>
    <property type="match status" value="1"/>
</dbReference>
<evidence type="ECO:0000313" key="8">
    <source>
        <dbReference type="Proteomes" id="UP000078437"/>
    </source>
</evidence>
<dbReference type="GO" id="GO:0016798">
    <property type="term" value="F:hydrolase activity, acting on glycosyl bonds"/>
    <property type="evidence" value="ECO:0007669"/>
    <property type="project" value="UniProtKB-KW"/>
</dbReference>
<evidence type="ECO:0000313" key="7">
    <source>
        <dbReference type="EMBL" id="ANJ26698.1"/>
    </source>
</evidence>
<dbReference type="KEGG" id="agy:ATC03_08220"/>
<keyword evidence="3" id="KW-0624">Polysaccharide degradation</keyword>
<evidence type="ECO:0000256" key="3">
    <source>
        <dbReference type="ARBA" id="ARBA00023326"/>
    </source>
</evidence>
<dbReference type="Pfam" id="PF00041">
    <property type="entry name" value="fn3"/>
    <property type="match status" value="1"/>
</dbReference>
<dbReference type="Gene3D" id="2.60.40.2810">
    <property type="match status" value="2"/>
</dbReference>
<evidence type="ECO:0000256" key="4">
    <source>
        <dbReference type="SAM" id="MobiDB-lite"/>
    </source>
</evidence>